<accession>A0A1I5WN83</accession>
<protein>
    <submittedName>
        <fullName evidence="1">Uncharacterized protein</fullName>
    </submittedName>
</protein>
<dbReference type="AlphaFoldDB" id="A0A1I5WN83"/>
<dbReference type="RefSeq" id="WP_074890193.1">
    <property type="nucleotide sequence ID" value="NZ_FOXO01000024.1"/>
</dbReference>
<dbReference type="EMBL" id="FOXO01000024">
    <property type="protein sequence ID" value="SFQ21272.1"/>
    <property type="molecule type" value="Genomic_DNA"/>
</dbReference>
<proteinExistence type="predicted"/>
<evidence type="ECO:0000313" key="2">
    <source>
        <dbReference type="Proteomes" id="UP000182624"/>
    </source>
</evidence>
<sequence length="133" mass="14543">MSMALSQLHLSTSSIAEKTSAKDFQAVEARINHKFDAATNTQLEEIDRISITVLGYRGSTPVVKLPINLVKKVTELKEKLDANNSVRIAFEGLKIKPYALINDKGSLISGVSCSADDFTITQCDEDDLEGLEL</sequence>
<evidence type="ECO:0000313" key="1">
    <source>
        <dbReference type="EMBL" id="SFQ21272.1"/>
    </source>
</evidence>
<name>A0A1I5WN83_9FIRM</name>
<dbReference type="Proteomes" id="UP000182624">
    <property type="component" value="Unassembled WGS sequence"/>
</dbReference>
<keyword evidence="2" id="KW-1185">Reference proteome</keyword>
<organism evidence="1 2">
    <name type="scientific">Butyrivibrio proteoclasticus</name>
    <dbReference type="NCBI Taxonomy" id="43305"/>
    <lineage>
        <taxon>Bacteria</taxon>
        <taxon>Bacillati</taxon>
        <taxon>Bacillota</taxon>
        <taxon>Clostridia</taxon>
        <taxon>Lachnospirales</taxon>
        <taxon>Lachnospiraceae</taxon>
        <taxon>Butyrivibrio</taxon>
    </lineage>
</organism>
<gene>
    <name evidence="1" type="ORF">SAMN04487928_1244</name>
</gene>
<reference evidence="2" key="1">
    <citation type="submission" date="2016-10" db="EMBL/GenBank/DDBJ databases">
        <authorList>
            <person name="Varghese N."/>
            <person name="Submissions S."/>
        </authorList>
    </citation>
    <scope>NUCLEOTIDE SEQUENCE [LARGE SCALE GENOMIC DNA]</scope>
    <source>
        <strain evidence="2">P18</strain>
    </source>
</reference>